<dbReference type="PANTHER" id="PTHR39473:SF1">
    <property type="entry name" value="DINB-LIKE DOMAIN-CONTAINING PROTEIN"/>
    <property type="match status" value="1"/>
</dbReference>
<dbReference type="PANTHER" id="PTHR39473">
    <property type="match status" value="1"/>
</dbReference>
<dbReference type="Proteomes" id="UP001202248">
    <property type="component" value="Unassembled WGS sequence"/>
</dbReference>
<reference evidence="1 2" key="1">
    <citation type="submission" date="2022-02" db="EMBL/GenBank/DDBJ databases">
        <authorList>
            <person name="Min J."/>
        </authorList>
    </citation>
    <scope>NUCLEOTIDE SEQUENCE [LARGE SCALE GENOMIC DNA]</scope>
    <source>
        <strain evidence="1 2">GR10-1</strain>
    </source>
</reference>
<comment type="caution">
    <text evidence="1">The sequence shown here is derived from an EMBL/GenBank/DDBJ whole genome shotgun (WGS) entry which is preliminary data.</text>
</comment>
<gene>
    <name evidence="1" type="ORF">MKP09_24195</name>
</gene>
<evidence type="ECO:0008006" key="3">
    <source>
        <dbReference type="Google" id="ProtNLM"/>
    </source>
</evidence>
<accession>A0ABS9SQX9</accession>
<protein>
    <recommendedName>
        <fullName evidence="3">DinB family protein</fullName>
    </recommendedName>
</protein>
<proteinExistence type="predicted"/>
<evidence type="ECO:0000313" key="2">
    <source>
        <dbReference type="Proteomes" id="UP001202248"/>
    </source>
</evidence>
<name>A0ABS9SQX9_9BACT</name>
<organism evidence="1 2">
    <name type="scientific">Niabella ginsengisoli</name>
    <dbReference type="NCBI Taxonomy" id="522298"/>
    <lineage>
        <taxon>Bacteria</taxon>
        <taxon>Pseudomonadati</taxon>
        <taxon>Bacteroidota</taxon>
        <taxon>Chitinophagia</taxon>
        <taxon>Chitinophagales</taxon>
        <taxon>Chitinophagaceae</taxon>
        <taxon>Niabella</taxon>
    </lineage>
</organism>
<dbReference type="RefSeq" id="WP_240833204.1">
    <property type="nucleotide sequence ID" value="NZ_JAKWBL010000004.1"/>
</dbReference>
<evidence type="ECO:0000313" key="1">
    <source>
        <dbReference type="EMBL" id="MCH5600793.1"/>
    </source>
</evidence>
<sequence>MEDLSKSVIEQLSKLQTTIQELGDGLYTRHIPIMYDASIGMHARHIIEMYLCLLKAVELQAPVDYDARDRDVKIETDPAFASEQISMICQKISNTNFEESLEVVCHNMRVQSNYQRELLYQIEHSIHHMALIKTGLRSLDIIIEDETFGVAPSTITHKQTCAQ</sequence>
<keyword evidence="2" id="KW-1185">Reference proteome</keyword>
<dbReference type="EMBL" id="JAKWBL010000004">
    <property type="protein sequence ID" value="MCH5600793.1"/>
    <property type="molecule type" value="Genomic_DNA"/>
</dbReference>